<proteinExistence type="inferred from homology"/>
<dbReference type="KEGG" id="amuc:Pan181_34630"/>
<dbReference type="SUPFAM" id="SSF56954">
    <property type="entry name" value="Outer membrane efflux proteins (OEP)"/>
    <property type="match status" value="1"/>
</dbReference>
<evidence type="ECO:0000256" key="4">
    <source>
        <dbReference type="SAM" id="MobiDB-lite"/>
    </source>
</evidence>
<dbReference type="OrthoDB" id="9783163at2"/>
<keyword evidence="6" id="KW-1185">Reference proteome</keyword>
<keyword evidence="2" id="KW-0472">Membrane</keyword>
<gene>
    <name evidence="5" type="primary">oprM_2</name>
    <name evidence="5" type="ORF">Pan181_34630</name>
</gene>
<feature type="compositionally biased region" description="Polar residues" evidence="4">
    <location>
        <begin position="509"/>
        <end position="528"/>
    </location>
</feature>
<evidence type="ECO:0000256" key="2">
    <source>
        <dbReference type="RuleBase" id="RU362097"/>
    </source>
</evidence>
<organism evidence="5 6">
    <name type="scientific">Aeoliella mucimassa</name>
    <dbReference type="NCBI Taxonomy" id="2527972"/>
    <lineage>
        <taxon>Bacteria</taxon>
        <taxon>Pseudomonadati</taxon>
        <taxon>Planctomycetota</taxon>
        <taxon>Planctomycetia</taxon>
        <taxon>Pirellulales</taxon>
        <taxon>Lacipirellulaceae</taxon>
        <taxon>Aeoliella</taxon>
    </lineage>
</organism>
<keyword evidence="2" id="KW-0449">Lipoprotein</keyword>
<name>A0A518ARA1_9BACT</name>
<dbReference type="Pfam" id="PF02321">
    <property type="entry name" value="OEP"/>
    <property type="match status" value="2"/>
</dbReference>
<dbReference type="AlphaFoldDB" id="A0A518ARA1"/>
<dbReference type="PANTHER" id="PTHR30203:SF31">
    <property type="entry name" value="RND EFFLUX SYSTEM, OUTER MEMBRANE LIPOPROTEIN, NODT"/>
    <property type="match status" value="1"/>
</dbReference>
<reference evidence="5 6" key="1">
    <citation type="submission" date="2019-02" db="EMBL/GenBank/DDBJ databases">
        <title>Deep-cultivation of Planctomycetes and their phenomic and genomic characterization uncovers novel biology.</title>
        <authorList>
            <person name="Wiegand S."/>
            <person name="Jogler M."/>
            <person name="Boedeker C."/>
            <person name="Pinto D."/>
            <person name="Vollmers J."/>
            <person name="Rivas-Marin E."/>
            <person name="Kohn T."/>
            <person name="Peeters S.H."/>
            <person name="Heuer A."/>
            <person name="Rast P."/>
            <person name="Oberbeckmann S."/>
            <person name="Bunk B."/>
            <person name="Jeske O."/>
            <person name="Meyerdierks A."/>
            <person name="Storesund J.E."/>
            <person name="Kallscheuer N."/>
            <person name="Luecker S."/>
            <person name="Lage O.M."/>
            <person name="Pohl T."/>
            <person name="Merkel B.J."/>
            <person name="Hornburger P."/>
            <person name="Mueller R.-W."/>
            <person name="Bruemmer F."/>
            <person name="Labrenz M."/>
            <person name="Spormann A.M."/>
            <person name="Op den Camp H."/>
            <person name="Overmann J."/>
            <person name="Amann R."/>
            <person name="Jetten M.S.M."/>
            <person name="Mascher T."/>
            <person name="Medema M.H."/>
            <person name="Devos D.P."/>
            <person name="Kaster A.-K."/>
            <person name="Ovreas L."/>
            <person name="Rohde M."/>
            <person name="Galperin M.Y."/>
            <person name="Jogler C."/>
        </authorList>
    </citation>
    <scope>NUCLEOTIDE SEQUENCE [LARGE SCALE GENOMIC DNA]</scope>
    <source>
        <strain evidence="5 6">Pan181</strain>
    </source>
</reference>
<accession>A0A518ARA1</accession>
<feature type="region of interest" description="Disordered" evidence="4">
    <location>
        <begin position="509"/>
        <end position="534"/>
    </location>
</feature>
<dbReference type="Proteomes" id="UP000315750">
    <property type="component" value="Chromosome"/>
</dbReference>
<comment type="subcellular location">
    <subcellularLocation>
        <location evidence="2">Cell membrane</location>
        <topology evidence="2">Lipid-anchor</topology>
    </subcellularLocation>
</comment>
<keyword evidence="3" id="KW-0175">Coiled coil</keyword>
<dbReference type="Gene3D" id="2.20.200.10">
    <property type="entry name" value="Outer membrane efflux proteins (OEP)"/>
    <property type="match status" value="1"/>
</dbReference>
<feature type="coiled-coil region" evidence="3">
    <location>
        <begin position="197"/>
        <end position="224"/>
    </location>
</feature>
<dbReference type="GO" id="GO:0005886">
    <property type="term" value="C:plasma membrane"/>
    <property type="evidence" value="ECO:0007669"/>
    <property type="project" value="UniProtKB-SubCell"/>
</dbReference>
<sequence length="553" mass="60782">MEVKQFLPFGRRIPLAVVSVVMLCTASGCLTGPKQWIQQRFKVGPEYCRPATPVASDWIDADDPSVVSACADYSNWWRVFDDPTLNALEEEAASQNLQLRQAAMRVVEARALLNTARGTLFPQSQQATGSFAHIKNSETNANQFPAVEYDQWGAGFNASWELDMWGRFRRLVEAAEANYESSIYSYDDVLVILQGELASAYIQMRTLEERLDIVQENVVLQQQTLELAQKRFENGRVSELDVAQAATSLNATKAAIPPLEESIRKTQNAICVLLGSAPEDLAGYLEQTGIPTPPEQVVVGIPAELLRRRPDVRQAEQQVALQSALVGFTEANLYPHFALTGSIGVEAAKISDLFRSESLVGSVGPGFQWDILNYGRLINGYRAQQARLQEAVLGYQQAVLNADRSVEDAIISYLKEKERVELLRESVVNAERSVDIATLQYREGKADFQRVIDTQRVLVTRQEELAASRGRVNVNLVSVYKELGGGWQTRCQNSGAGATLAVDPTSTTIPALSPTMSTEPASDSSEPTPATDEVDAAVTTEIALPVDLLLTLE</sequence>
<evidence type="ECO:0000313" key="5">
    <source>
        <dbReference type="EMBL" id="QDU57248.1"/>
    </source>
</evidence>
<dbReference type="InterPro" id="IPR010131">
    <property type="entry name" value="MdtP/NodT-like"/>
</dbReference>
<dbReference type="EMBL" id="CP036278">
    <property type="protein sequence ID" value="QDU57248.1"/>
    <property type="molecule type" value="Genomic_DNA"/>
</dbReference>
<evidence type="ECO:0000313" key="6">
    <source>
        <dbReference type="Proteomes" id="UP000315750"/>
    </source>
</evidence>
<protein>
    <submittedName>
        <fullName evidence="5">Outer membrane protein OprM</fullName>
    </submittedName>
</protein>
<dbReference type="Gene3D" id="1.20.1600.10">
    <property type="entry name" value="Outer membrane efflux proteins (OEP)"/>
    <property type="match status" value="1"/>
</dbReference>
<keyword evidence="2" id="KW-0564">Palmitate</keyword>
<dbReference type="GO" id="GO:0015562">
    <property type="term" value="F:efflux transmembrane transporter activity"/>
    <property type="evidence" value="ECO:0007669"/>
    <property type="project" value="InterPro"/>
</dbReference>
<comment type="similarity">
    <text evidence="1 2">Belongs to the outer membrane factor (OMF) (TC 1.B.17) family.</text>
</comment>
<dbReference type="NCBIfam" id="TIGR01845">
    <property type="entry name" value="outer_NodT"/>
    <property type="match status" value="1"/>
</dbReference>
<dbReference type="PANTHER" id="PTHR30203">
    <property type="entry name" value="OUTER MEMBRANE CATION EFFLUX PROTEIN"/>
    <property type="match status" value="1"/>
</dbReference>
<dbReference type="InterPro" id="IPR003423">
    <property type="entry name" value="OMP_efflux"/>
</dbReference>
<dbReference type="RefSeq" id="WP_145248287.1">
    <property type="nucleotide sequence ID" value="NZ_CP036278.1"/>
</dbReference>
<evidence type="ECO:0000256" key="3">
    <source>
        <dbReference type="SAM" id="Coils"/>
    </source>
</evidence>
<keyword evidence="2" id="KW-0812">Transmembrane</keyword>
<keyword evidence="2" id="KW-1134">Transmembrane beta strand</keyword>
<evidence type="ECO:0000256" key="1">
    <source>
        <dbReference type="ARBA" id="ARBA00007613"/>
    </source>
</evidence>
<dbReference type="PROSITE" id="PS51257">
    <property type="entry name" value="PROKAR_LIPOPROTEIN"/>
    <property type="match status" value="1"/>
</dbReference>